<proteinExistence type="predicted"/>
<reference evidence="1" key="1">
    <citation type="submission" date="2014-10" db="EMBL/GenBank/DDBJ databases">
        <title>Acinetobacter baumannii 64-3985 strain harbouring the OXA-58 carbapenemase and APH(3')-VI aminoglycoside phosphotransferase.</title>
        <authorList>
            <person name="Yu H."/>
            <person name="Guo Q."/>
            <person name="Zhou Y."/>
            <person name="Xu X."/>
            <person name="Wang M.G."/>
        </authorList>
    </citation>
    <scope>NUCLEOTIDE SEQUENCE</scope>
    <source>
        <strain evidence="1">64-3985</strain>
        <plasmid evidence="1">pHS35</plasmid>
    </source>
</reference>
<dbReference type="AlphaFoldDB" id="A0A140A0P9"/>
<dbReference type="EMBL" id="KM884819">
    <property type="protein sequence ID" value="AKP49146.1"/>
    <property type="molecule type" value="Genomic_DNA"/>
</dbReference>
<name>A0A140A0P9_ACIBA</name>
<sequence length="38" mass="4482">MGLVVRRYTDIYKLVNSLLGLATKFSLTYKNHETLFEF</sequence>
<protein>
    <submittedName>
        <fullName evidence="1">Uncharacterized protein</fullName>
    </submittedName>
</protein>
<organism evidence="1">
    <name type="scientific">Acinetobacter baumannii</name>
    <dbReference type="NCBI Taxonomy" id="470"/>
    <lineage>
        <taxon>Bacteria</taxon>
        <taxon>Pseudomonadati</taxon>
        <taxon>Pseudomonadota</taxon>
        <taxon>Gammaproteobacteria</taxon>
        <taxon>Moraxellales</taxon>
        <taxon>Moraxellaceae</taxon>
        <taxon>Acinetobacter</taxon>
        <taxon>Acinetobacter calcoaceticus/baumannii complex</taxon>
    </lineage>
</organism>
<keyword evidence="1" id="KW-0614">Plasmid</keyword>
<evidence type="ECO:0000313" key="1">
    <source>
        <dbReference type="EMBL" id="AKP49146.1"/>
    </source>
</evidence>
<accession>A0A140A0P9</accession>
<geneLocation type="plasmid" evidence="1">
    <name>pHS35</name>
</geneLocation>